<dbReference type="Gene3D" id="3.40.50.1010">
    <property type="entry name" value="5'-nuclease"/>
    <property type="match status" value="1"/>
</dbReference>
<dbReference type="eggNOG" id="arCOG04502">
    <property type="taxonomic scope" value="Archaea"/>
</dbReference>
<dbReference type="HOGENOM" id="CLU_136715_0_0_2"/>
<dbReference type="KEGG" id="hbu:Hbut_0665"/>
<reference evidence="2 3" key="1">
    <citation type="journal article" date="2007" name="Archaea">
        <title>The genome of Hyperthermus butylicus: a sulfur-reducing, peptide fermenting, neutrophilic Crenarchaeote growing up to 108 degrees C.</title>
        <authorList>
            <person name="Brugger K."/>
            <person name="Chen L."/>
            <person name="Stark M."/>
            <person name="Zibat A."/>
            <person name="Redder P."/>
            <person name="Ruepp A."/>
            <person name="Awayez M."/>
            <person name="She Q."/>
            <person name="Garrett R.A."/>
            <person name="Klenk H.P."/>
        </authorList>
    </citation>
    <scope>NUCLEOTIDE SEQUENCE [LARGE SCALE GENOMIC DNA]</scope>
    <source>
        <strain evidence="3">DSM 5456 / JCM 9403 / PLM1-5</strain>
    </source>
</reference>
<feature type="domain" description="PIN" evidence="1">
    <location>
        <begin position="17"/>
        <end position="141"/>
    </location>
</feature>
<dbReference type="EnsemblBacteria" id="ABM80521">
    <property type="protein sequence ID" value="ABM80521"/>
    <property type="gene ID" value="Hbut_0665"/>
</dbReference>
<dbReference type="GO" id="GO:0004521">
    <property type="term" value="F:RNA endonuclease activity"/>
    <property type="evidence" value="ECO:0007669"/>
    <property type="project" value="InterPro"/>
</dbReference>
<protein>
    <submittedName>
        <fullName evidence="2">Nucleic acid binding, PIN domain</fullName>
    </submittedName>
</protein>
<dbReference type="EMBL" id="CP000493">
    <property type="protein sequence ID" value="ABM80521.1"/>
    <property type="molecule type" value="Genomic_DNA"/>
</dbReference>
<gene>
    <name evidence="2" type="ordered locus">Hbut_0665</name>
</gene>
<dbReference type="GO" id="GO:0016075">
    <property type="term" value="P:rRNA catabolic process"/>
    <property type="evidence" value="ECO:0007669"/>
    <property type="project" value="TreeGrafter"/>
</dbReference>
<name>A2BKL0_HYPBU</name>
<dbReference type="PANTHER" id="PTHR42188">
    <property type="entry name" value="23S RRNA-SPECIFIC ENDONUCLEASE VAPC20"/>
    <property type="match status" value="1"/>
</dbReference>
<organism evidence="2 3">
    <name type="scientific">Hyperthermus butylicus (strain DSM 5456 / JCM 9403 / PLM1-5)</name>
    <dbReference type="NCBI Taxonomy" id="415426"/>
    <lineage>
        <taxon>Archaea</taxon>
        <taxon>Thermoproteota</taxon>
        <taxon>Thermoprotei</taxon>
        <taxon>Desulfurococcales</taxon>
        <taxon>Pyrodictiaceae</taxon>
        <taxon>Hyperthermus</taxon>
    </lineage>
</organism>
<evidence type="ECO:0000313" key="3">
    <source>
        <dbReference type="Proteomes" id="UP000002593"/>
    </source>
</evidence>
<dbReference type="InterPro" id="IPR002716">
    <property type="entry name" value="PIN_dom"/>
</dbReference>
<dbReference type="Proteomes" id="UP000002593">
    <property type="component" value="Chromosome"/>
</dbReference>
<dbReference type="Pfam" id="PF01850">
    <property type="entry name" value="PIN"/>
    <property type="match status" value="1"/>
</dbReference>
<dbReference type="SUPFAM" id="SSF88723">
    <property type="entry name" value="PIN domain-like"/>
    <property type="match status" value="1"/>
</dbReference>
<dbReference type="AlphaFoldDB" id="A2BKL0"/>
<evidence type="ECO:0000259" key="1">
    <source>
        <dbReference type="Pfam" id="PF01850"/>
    </source>
</evidence>
<sequence>MRTWKRISIRCYTVSLLVDTGVILAALARREKRHSWTKRLMVDILAGRYGVPFVTDYIVDEVLSYAAARLTPEDARKLLDLLVHRQVFRIIPLTLDVFNRAVKLYEQALPRLSFTDATAVVAAKLYDVDYIATMDERLADMHPSLYPQ</sequence>
<accession>A2BKL0</accession>
<keyword evidence="3" id="KW-1185">Reference proteome</keyword>
<dbReference type="InterPro" id="IPR039018">
    <property type="entry name" value="VapC20-like"/>
</dbReference>
<dbReference type="InterPro" id="IPR029060">
    <property type="entry name" value="PIN-like_dom_sf"/>
</dbReference>
<proteinExistence type="predicted"/>
<dbReference type="PANTHER" id="PTHR42188:SF1">
    <property type="entry name" value="23S RRNA-SPECIFIC ENDONUCLEASE VAPC20"/>
    <property type="match status" value="1"/>
</dbReference>
<evidence type="ECO:0000313" key="2">
    <source>
        <dbReference type="EMBL" id="ABM80521.1"/>
    </source>
</evidence>